<evidence type="ECO:0000313" key="3">
    <source>
        <dbReference type="EMBL" id="KAF2663335.1"/>
    </source>
</evidence>
<evidence type="ECO:0000313" key="4">
    <source>
        <dbReference type="Proteomes" id="UP000799302"/>
    </source>
</evidence>
<accession>A0A6A6TTE9</accession>
<name>A0A6A6TTE9_9PEZI</name>
<proteinExistence type="predicted"/>
<protein>
    <submittedName>
        <fullName evidence="3">Uncharacterized protein</fullName>
    </submittedName>
</protein>
<reference evidence="3" key="1">
    <citation type="journal article" date="2020" name="Stud. Mycol.">
        <title>101 Dothideomycetes genomes: a test case for predicting lifestyles and emergence of pathogens.</title>
        <authorList>
            <person name="Haridas S."/>
            <person name="Albert R."/>
            <person name="Binder M."/>
            <person name="Bloem J."/>
            <person name="Labutti K."/>
            <person name="Salamov A."/>
            <person name="Andreopoulos B."/>
            <person name="Baker S."/>
            <person name="Barry K."/>
            <person name="Bills G."/>
            <person name="Bluhm B."/>
            <person name="Cannon C."/>
            <person name="Castanera R."/>
            <person name="Culley D."/>
            <person name="Daum C."/>
            <person name="Ezra D."/>
            <person name="Gonzalez J."/>
            <person name="Henrissat B."/>
            <person name="Kuo A."/>
            <person name="Liang C."/>
            <person name="Lipzen A."/>
            <person name="Lutzoni F."/>
            <person name="Magnuson J."/>
            <person name="Mondo S."/>
            <person name="Nolan M."/>
            <person name="Ohm R."/>
            <person name="Pangilinan J."/>
            <person name="Park H.-J."/>
            <person name="Ramirez L."/>
            <person name="Alfaro M."/>
            <person name="Sun H."/>
            <person name="Tritt A."/>
            <person name="Yoshinaga Y."/>
            <person name="Zwiers L.-H."/>
            <person name="Turgeon B."/>
            <person name="Goodwin S."/>
            <person name="Spatafora J."/>
            <person name="Crous P."/>
            <person name="Grigoriev I."/>
        </authorList>
    </citation>
    <scope>NUCLEOTIDE SEQUENCE</scope>
    <source>
        <strain evidence="3">CBS 115976</strain>
    </source>
</reference>
<keyword evidence="4" id="KW-1185">Reference proteome</keyword>
<keyword evidence="2" id="KW-0472">Membrane</keyword>
<dbReference type="Proteomes" id="UP000799302">
    <property type="component" value="Unassembled WGS sequence"/>
</dbReference>
<evidence type="ECO:0000256" key="2">
    <source>
        <dbReference type="SAM" id="Phobius"/>
    </source>
</evidence>
<keyword evidence="2" id="KW-1133">Transmembrane helix</keyword>
<gene>
    <name evidence="3" type="ORF">BT63DRAFT_461444</name>
</gene>
<evidence type="ECO:0000256" key="1">
    <source>
        <dbReference type="SAM" id="MobiDB-lite"/>
    </source>
</evidence>
<organism evidence="3 4">
    <name type="scientific">Microthyrium microscopicum</name>
    <dbReference type="NCBI Taxonomy" id="703497"/>
    <lineage>
        <taxon>Eukaryota</taxon>
        <taxon>Fungi</taxon>
        <taxon>Dikarya</taxon>
        <taxon>Ascomycota</taxon>
        <taxon>Pezizomycotina</taxon>
        <taxon>Dothideomycetes</taxon>
        <taxon>Dothideomycetes incertae sedis</taxon>
        <taxon>Microthyriales</taxon>
        <taxon>Microthyriaceae</taxon>
        <taxon>Microthyrium</taxon>
    </lineage>
</organism>
<feature type="transmembrane region" description="Helical" evidence="2">
    <location>
        <begin position="66"/>
        <end position="86"/>
    </location>
</feature>
<feature type="region of interest" description="Disordered" evidence="1">
    <location>
        <begin position="104"/>
        <end position="135"/>
    </location>
</feature>
<feature type="transmembrane region" description="Helical" evidence="2">
    <location>
        <begin position="26"/>
        <end position="45"/>
    </location>
</feature>
<dbReference type="AlphaFoldDB" id="A0A6A6TTE9"/>
<sequence>MADATHKTWLKTKKVLKIYSKATIKTLIMVHLAVWTFYLFYFAILKAAHPNQKANKNLPGEKVEMWILKYALPITTAIVWLAAIPYTSVKLHAIDEAAKRPTARNNLSTDDRSFELPGLSSRAAGPARSNFSLPRPTFAAPAPPYTPTYEVPLVPPPPAYTPMVPKATTKR</sequence>
<keyword evidence="2" id="KW-0812">Transmembrane</keyword>
<dbReference type="EMBL" id="MU004246">
    <property type="protein sequence ID" value="KAF2663335.1"/>
    <property type="molecule type" value="Genomic_DNA"/>
</dbReference>